<name>A0A0G4KWY4_VERLO</name>
<evidence type="ECO:0000313" key="1">
    <source>
        <dbReference type="EMBL" id="CRK14273.1"/>
    </source>
</evidence>
<organism evidence="1 2">
    <name type="scientific">Verticillium longisporum</name>
    <name type="common">Verticillium dahliae var. longisporum</name>
    <dbReference type="NCBI Taxonomy" id="100787"/>
    <lineage>
        <taxon>Eukaryota</taxon>
        <taxon>Fungi</taxon>
        <taxon>Dikarya</taxon>
        <taxon>Ascomycota</taxon>
        <taxon>Pezizomycotina</taxon>
        <taxon>Sordariomycetes</taxon>
        <taxon>Hypocreomycetidae</taxon>
        <taxon>Glomerellales</taxon>
        <taxon>Plectosphaerellaceae</taxon>
        <taxon>Verticillium</taxon>
    </lineage>
</organism>
<dbReference type="AlphaFoldDB" id="A0A0G4KWY4"/>
<sequence>MSSSRSLGLGLGFGKTTALAAATLTMPKRLREIYYSGSSEIAVDNLVARVDSLAPSICARYSTGKADNNPSRV</sequence>
<accession>A0A0G4KWY4</accession>
<evidence type="ECO:0000313" key="2">
    <source>
        <dbReference type="Proteomes" id="UP000045706"/>
    </source>
</evidence>
<protein>
    <submittedName>
        <fullName evidence="1">Uncharacterized protein</fullName>
    </submittedName>
</protein>
<dbReference type="EMBL" id="CVQI01004891">
    <property type="protein sequence ID" value="CRK14273.1"/>
    <property type="molecule type" value="Genomic_DNA"/>
</dbReference>
<gene>
    <name evidence="1" type="ORF">BN1723_010298</name>
</gene>
<proteinExistence type="predicted"/>
<dbReference type="Proteomes" id="UP000045706">
    <property type="component" value="Unassembled WGS sequence"/>
</dbReference>
<reference evidence="2" key="1">
    <citation type="submission" date="2015-05" db="EMBL/GenBank/DDBJ databases">
        <authorList>
            <person name="Fogelqvist Johan"/>
        </authorList>
    </citation>
    <scope>NUCLEOTIDE SEQUENCE [LARGE SCALE GENOMIC DNA]</scope>
</reference>